<evidence type="ECO:0000313" key="7">
    <source>
        <dbReference type="Proteomes" id="UP000595140"/>
    </source>
</evidence>
<evidence type="ECO:0000256" key="3">
    <source>
        <dbReference type="RuleBase" id="RU003718"/>
    </source>
</evidence>
<evidence type="ECO:0000313" key="6">
    <source>
        <dbReference type="EMBL" id="VFQ93188.1"/>
    </source>
</evidence>
<comment type="similarity">
    <text evidence="1 3">Belongs to the UDP-glycosyltransferase family.</text>
</comment>
<dbReference type="SUPFAM" id="SSF53756">
    <property type="entry name" value="UDP-Glycosyltransferase/glycogen phosphorylase"/>
    <property type="match status" value="1"/>
</dbReference>
<gene>
    <name evidence="6" type="ORF">CCAM_LOCUS34964</name>
</gene>
<name>A0A484MYV2_9ASTE</name>
<dbReference type="AlphaFoldDB" id="A0A484MYV2"/>
<dbReference type="GO" id="GO:0035251">
    <property type="term" value="F:UDP-glucosyltransferase activity"/>
    <property type="evidence" value="ECO:0007669"/>
    <property type="project" value="InterPro"/>
</dbReference>
<dbReference type="PANTHER" id="PTHR48048:SF45">
    <property type="entry name" value="GLYCOSYLTRANSFERASE"/>
    <property type="match status" value="1"/>
</dbReference>
<sequence length="487" mass="53691">MAAGDYLAMHCDGKAGLLPFSCAAVTAKQEGAEMKEAVELVFIPVSLMGHLISAVEMAKLITGRRELITITILVLEQPHHHHRDPRITSYVRSQTKRSPRLNCATLTPASDSSAASDPPAKVPNEGFRPQVRDWVAGHGVGGSGRKLGGIIVDLFSTAMVDVADEFGVPAYVFFTSGAATIGLFLYLKGKGTIREVCREQIITRTRGVMINTFSDLESHAVKALRDNDLMNFPPFYPVGPVLNLEKGEEEGEGEGEKKKKILEWLDEREHDSVVFLCFGSNGYFYEEEEEQVKEIATGLERSGHRFLWALRHKREESDDDQNNQETNSTKGRSMLPEGFTERTRERGMVIGWAPQVAILGHPAVGGFVSHCGSNSTLESVWFGKRLATWPMYAEQEANAFQIVKEMGVGVEMRMDCKKAKDINGGKAQVVGAEVIEEKVKELMDPMSPIKFKAKEMSEMSRGALVEGGSSYASLLRFLDDVITNLSS</sequence>
<dbReference type="PROSITE" id="PS00375">
    <property type="entry name" value="UDPGT"/>
    <property type="match status" value="1"/>
</dbReference>
<evidence type="ECO:0000256" key="1">
    <source>
        <dbReference type="ARBA" id="ARBA00009995"/>
    </source>
</evidence>
<accession>A0A484MYV2</accession>
<dbReference type="InterPro" id="IPR050481">
    <property type="entry name" value="UDP-glycosyltransf_plant"/>
</dbReference>
<evidence type="ECO:0000256" key="4">
    <source>
        <dbReference type="RuleBase" id="RU362057"/>
    </source>
</evidence>
<dbReference type="Gene3D" id="3.40.50.2000">
    <property type="entry name" value="Glycogen Phosphorylase B"/>
    <property type="match status" value="2"/>
</dbReference>
<evidence type="ECO:0000256" key="2">
    <source>
        <dbReference type="ARBA" id="ARBA00022679"/>
    </source>
</evidence>
<dbReference type="EC" id="2.4.1.-" evidence="4"/>
<dbReference type="InterPro" id="IPR002213">
    <property type="entry name" value="UDP_glucos_trans"/>
</dbReference>
<dbReference type="FunFam" id="3.40.50.2000:FF:000056">
    <property type="entry name" value="Glycosyltransferase"/>
    <property type="match status" value="1"/>
</dbReference>
<dbReference type="InterPro" id="IPR035595">
    <property type="entry name" value="UDP_glycos_trans_CS"/>
</dbReference>
<proteinExistence type="inferred from homology"/>
<dbReference type="CDD" id="cd03784">
    <property type="entry name" value="GT1_Gtf-like"/>
    <property type="match status" value="1"/>
</dbReference>
<dbReference type="Proteomes" id="UP000595140">
    <property type="component" value="Unassembled WGS sequence"/>
</dbReference>
<protein>
    <recommendedName>
        <fullName evidence="4">Glycosyltransferase</fullName>
        <ecNumber evidence="4">2.4.1.-</ecNumber>
    </recommendedName>
</protein>
<dbReference type="Pfam" id="PF00201">
    <property type="entry name" value="UDPGT"/>
    <property type="match status" value="1"/>
</dbReference>
<dbReference type="PANTHER" id="PTHR48048">
    <property type="entry name" value="GLYCOSYLTRANSFERASE"/>
    <property type="match status" value="1"/>
</dbReference>
<keyword evidence="7" id="KW-1185">Reference proteome</keyword>
<reference evidence="6 7" key="1">
    <citation type="submission" date="2018-04" db="EMBL/GenBank/DDBJ databases">
        <authorList>
            <person name="Vogel A."/>
        </authorList>
    </citation>
    <scope>NUCLEOTIDE SEQUENCE [LARGE SCALE GENOMIC DNA]</scope>
</reference>
<dbReference type="OrthoDB" id="747132at2759"/>
<evidence type="ECO:0000256" key="5">
    <source>
        <dbReference type="SAM" id="MobiDB-lite"/>
    </source>
</evidence>
<keyword evidence="2 3" id="KW-0808">Transferase</keyword>
<organism evidence="6 7">
    <name type="scientific">Cuscuta campestris</name>
    <dbReference type="NCBI Taxonomy" id="132261"/>
    <lineage>
        <taxon>Eukaryota</taxon>
        <taxon>Viridiplantae</taxon>
        <taxon>Streptophyta</taxon>
        <taxon>Embryophyta</taxon>
        <taxon>Tracheophyta</taxon>
        <taxon>Spermatophyta</taxon>
        <taxon>Magnoliopsida</taxon>
        <taxon>eudicotyledons</taxon>
        <taxon>Gunneridae</taxon>
        <taxon>Pentapetalae</taxon>
        <taxon>asterids</taxon>
        <taxon>lamiids</taxon>
        <taxon>Solanales</taxon>
        <taxon>Convolvulaceae</taxon>
        <taxon>Cuscuteae</taxon>
        <taxon>Cuscuta</taxon>
        <taxon>Cuscuta subgen. Grammica</taxon>
        <taxon>Cuscuta sect. Cleistogrammica</taxon>
    </lineage>
</organism>
<keyword evidence="3" id="KW-0328">Glycosyltransferase</keyword>
<dbReference type="EMBL" id="OOIL02004817">
    <property type="protein sequence ID" value="VFQ93188.1"/>
    <property type="molecule type" value="Genomic_DNA"/>
</dbReference>
<feature type="region of interest" description="Disordered" evidence="5">
    <location>
        <begin position="315"/>
        <end position="338"/>
    </location>
</feature>